<protein>
    <recommendedName>
        <fullName evidence="1">RNA-directed DNA polymerase</fullName>
        <ecNumber evidence="1">2.7.7.49</ecNumber>
    </recommendedName>
</protein>
<evidence type="ECO:0000256" key="11">
    <source>
        <dbReference type="ARBA" id="ARBA00022908"/>
    </source>
</evidence>
<evidence type="ECO:0000256" key="10">
    <source>
        <dbReference type="ARBA" id="ARBA00022842"/>
    </source>
</evidence>
<dbReference type="Pfam" id="PF08284">
    <property type="entry name" value="RVP_2"/>
    <property type="match status" value="1"/>
</dbReference>
<evidence type="ECO:0000256" key="8">
    <source>
        <dbReference type="ARBA" id="ARBA00022759"/>
    </source>
</evidence>
<dbReference type="InterPro" id="IPR043128">
    <property type="entry name" value="Rev_trsase/Diguanyl_cyclase"/>
</dbReference>
<dbReference type="PANTHER" id="PTHR37984:SF5">
    <property type="entry name" value="PROTEIN NYNRIN-LIKE"/>
    <property type="match status" value="1"/>
</dbReference>
<dbReference type="CDD" id="cd01647">
    <property type="entry name" value="RT_LTR"/>
    <property type="match status" value="1"/>
</dbReference>
<sequence>MAPETRAMEIKQLEETLRSLIIESREHFDGIIQTQQEMLRNLADRQNASHNNLMEAIQTLDNKHQEDLSEIRGKLADERPPLRSLHQAGILGTPSIAPAANSGMRNSSLQMVTVTQPTMDTIFTRLPKIEFPKFSGDNVMGWVFRCEQFFEISQTPQEWKVKLASIYLDGIALEWHQNFSRSNPTPIGWGVYKEAIKERFGETAYDDPMYELSILKQTGTIQDYNNQFDALLTRVVLPENYVVSCYLGGLKEELLGMVRLMKPKSLREAFSVAKLQESNLIQQQKKNKGWYKPGTTHGAGFIASETVASKTAAGSNGSQSKETSRRVISNSTFDERRAKGLCFWCNEKYTQGHNCRRKQLYLISMTEDTGVNPEAGEYQVEEMIEEEVELESEPKVSLNAITGIPSFQTMTVMGTIKKKRIYILIDSGSTHNFLDPSIVELDDYEVETIPEQQVVVANGGKISLCQQIKKFQWQMQGSTFTANALLMPLESYNMILGVQWLSELGMVNWDFKNLTMKFTLNRNPIILRGTRIPFLQVVSEKQLDKAILNSTTAIYLCFCYSQVHSINPSFSSYNPMNALNTQQQGELDMLLEFYVDIFMEPRGLPPHRAQDHQIILKEGTDPINVKPYRYPALQKAAIERLIMEMKDAGIIRDSASPFSSPIVLIKKKDGSWRLCVDYRELNSKTIRDRFPIPVIEELLDELHGSTYFSKLDLRSGYWQVRMMEEDIRKTAFRTHEGHYEFLVMPFGLTNAPVTFQKLMNSIFKPYLRIFVLVFFDDILVYSRTWDEHLHHLKTVLDVLATHSLKVKRNKCDFAVQSIEYLGHCISSRGVSTDPNKIRAIVEWPKPSSVRELRGFLGLAGYYRRFIKDYGKISRGLTELLKKDAFKWDSQAEVSFSQLKQQLSQPPVLALPDFTQPFVVETDACGAGIGAVLMQSGRPIAYFSKGLSTKHQQLPVYDKEMLAIVAAIQKWRPYLLGNHFKVKTDHQSLRFLLEQRITTPTQQKWLSKLAGYDFEIIYRKGQENIAADALSRRTQTASITLNAVLEGMPTELLNGVRNSWNLDAKLLDIIRQLQNKITVNKPYTWQNNLLRWKGKLVIGSDFALRQQLIQMIHMGSMGGHSGFIPTLHKLKSMFHWKGMGKATKIFIQECNVCQQNKYETSSKSGPLQPLPIPEKVWTNVSMDFIEGLPKSNGKDTIFVVVDRLSKYAHFMALAHPFSATTVAQAYLDNVYKLHGMPEKIVSDRDKIFLSRFWQELLKLLKVQVQMSTAYHPQTDGQTEVVNRCLETYLRCMTVERPKEWLKWLPLSEWWYNTNYHSSLKCSPYEVLYGQKPPLHVPYLAGTAVVDAVDRSLQSRENFIKLLKHHLLQAMNRMKVQADKHRKEREFEVGDLVYVKLQPYRQDSVSHRMSRKLAPKYFGPFEILAKVGTVAYKLKLPDDAKIHPVFHVSILKKSISNRPIEEVFPSELTTFGQLKAEPVAILKRRTILRKRHFLEQVLIQWSNTSPEDASWEDLETICSQYPHFMSILEDKDCLREG</sequence>
<keyword evidence="6" id="KW-0479">Metal-binding</keyword>
<evidence type="ECO:0000256" key="5">
    <source>
        <dbReference type="ARBA" id="ARBA00022722"/>
    </source>
</evidence>
<dbReference type="SUPFAM" id="SSF56672">
    <property type="entry name" value="DNA/RNA polymerases"/>
    <property type="match status" value="1"/>
</dbReference>
<evidence type="ECO:0000313" key="19">
    <source>
        <dbReference type="Proteomes" id="UP000236161"/>
    </source>
</evidence>
<evidence type="ECO:0000259" key="16">
    <source>
        <dbReference type="PROSITE" id="PS50878"/>
    </source>
</evidence>
<dbReference type="Gene3D" id="3.30.420.10">
    <property type="entry name" value="Ribonuclease H-like superfamily/Ribonuclease H"/>
    <property type="match status" value="1"/>
</dbReference>
<evidence type="ECO:0000256" key="15">
    <source>
        <dbReference type="ARBA" id="ARBA00023172"/>
    </source>
</evidence>
<dbReference type="InterPro" id="IPR043502">
    <property type="entry name" value="DNA/RNA_pol_sf"/>
</dbReference>
<dbReference type="InterPro" id="IPR050951">
    <property type="entry name" value="Retrovirus_Pol_polyprotein"/>
</dbReference>
<keyword evidence="12" id="KW-0695">RNA-directed DNA polymerase</keyword>
<dbReference type="PANTHER" id="PTHR37984">
    <property type="entry name" value="PROTEIN CBG26694"/>
    <property type="match status" value="1"/>
</dbReference>
<evidence type="ECO:0000256" key="12">
    <source>
        <dbReference type="ARBA" id="ARBA00022918"/>
    </source>
</evidence>
<evidence type="ECO:0000256" key="9">
    <source>
        <dbReference type="ARBA" id="ARBA00022801"/>
    </source>
</evidence>
<dbReference type="GO" id="GO:0006310">
    <property type="term" value="P:DNA recombination"/>
    <property type="evidence" value="ECO:0007669"/>
    <property type="project" value="UniProtKB-KW"/>
</dbReference>
<evidence type="ECO:0000256" key="13">
    <source>
        <dbReference type="ARBA" id="ARBA00022932"/>
    </source>
</evidence>
<gene>
    <name evidence="18" type="ORF">AXF42_Ash011656</name>
</gene>
<dbReference type="SUPFAM" id="SSF50630">
    <property type="entry name" value="Acid proteases"/>
    <property type="match status" value="1"/>
</dbReference>
<dbReference type="PROSITE" id="PS50994">
    <property type="entry name" value="INTEGRASE"/>
    <property type="match status" value="1"/>
</dbReference>
<dbReference type="InterPro" id="IPR001584">
    <property type="entry name" value="Integrase_cat-core"/>
</dbReference>
<dbReference type="GO" id="GO:0003677">
    <property type="term" value="F:DNA binding"/>
    <property type="evidence" value="ECO:0007669"/>
    <property type="project" value="UniProtKB-KW"/>
</dbReference>
<keyword evidence="3" id="KW-0808">Transferase</keyword>
<keyword evidence="14" id="KW-0238">DNA-binding</keyword>
<keyword evidence="2" id="KW-0645">Protease</keyword>
<dbReference type="OrthoDB" id="783142at2759"/>
<dbReference type="Gene3D" id="1.10.340.70">
    <property type="match status" value="1"/>
</dbReference>
<proteinExistence type="predicted"/>
<dbReference type="CDD" id="cd09274">
    <property type="entry name" value="RNase_HI_RT_Ty3"/>
    <property type="match status" value="1"/>
</dbReference>
<dbReference type="InterPro" id="IPR041373">
    <property type="entry name" value="RT_RNaseH"/>
</dbReference>
<evidence type="ECO:0000256" key="7">
    <source>
        <dbReference type="ARBA" id="ARBA00022750"/>
    </source>
</evidence>
<keyword evidence="11" id="KW-0229">DNA integration</keyword>
<dbReference type="FunFam" id="3.10.10.10:FF:000007">
    <property type="entry name" value="Retrovirus-related Pol polyprotein from transposon 17.6-like Protein"/>
    <property type="match status" value="1"/>
</dbReference>
<evidence type="ECO:0000313" key="18">
    <source>
        <dbReference type="EMBL" id="PKA46982.1"/>
    </source>
</evidence>
<dbReference type="InterPro" id="IPR012337">
    <property type="entry name" value="RNaseH-like_sf"/>
</dbReference>
<keyword evidence="9 18" id="KW-0378">Hydrolase</keyword>
<keyword evidence="4" id="KW-0548">Nucleotidyltransferase</keyword>
<dbReference type="SUPFAM" id="SSF53098">
    <property type="entry name" value="Ribonuclease H-like"/>
    <property type="match status" value="1"/>
</dbReference>
<dbReference type="EC" id="2.7.7.49" evidence="1"/>
<evidence type="ECO:0000256" key="4">
    <source>
        <dbReference type="ARBA" id="ARBA00022695"/>
    </source>
</evidence>
<dbReference type="FunFam" id="3.30.70.270:FF:000020">
    <property type="entry name" value="Transposon Tf2-6 polyprotein-like Protein"/>
    <property type="match status" value="1"/>
</dbReference>
<evidence type="ECO:0000256" key="14">
    <source>
        <dbReference type="ARBA" id="ARBA00023125"/>
    </source>
</evidence>
<evidence type="ECO:0000256" key="6">
    <source>
        <dbReference type="ARBA" id="ARBA00022723"/>
    </source>
</evidence>
<keyword evidence="15" id="KW-0233">DNA recombination</keyword>
<dbReference type="EMBL" id="KZ453612">
    <property type="protein sequence ID" value="PKA46982.1"/>
    <property type="molecule type" value="Genomic_DNA"/>
</dbReference>
<keyword evidence="5" id="KW-0540">Nuclease</keyword>
<dbReference type="PROSITE" id="PS50878">
    <property type="entry name" value="RT_POL"/>
    <property type="match status" value="1"/>
</dbReference>
<feature type="domain" description="Integrase catalytic" evidence="17">
    <location>
        <begin position="1166"/>
        <end position="1330"/>
    </location>
</feature>
<dbReference type="FunFam" id="3.30.420.10:FF:000219">
    <property type="entry name" value="Putative retroelement"/>
    <property type="match status" value="1"/>
</dbReference>
<dbReference type="InterPro" id="IPR005162">
    <property type="entry name" value="Retrotrans_gag_dom"/>
</dbReference>
<dbReference type="Gene3D" id="2.40.70.10">
    <property type="entry name" value="Acid Proteases"/>
    <property type="match status" value="1"/>
</dbReference>
<dbReference type="Pfam" id="PF17921">
    <property type="entry name" value="Integrase_H2C2"/>
    <property type="match status" value="1"/>
</dbReference>
<dbReference type="GO" id="GO:0003964">
    <property type="term" value="F:RNA-directed DNA polymerase activity"/>
    <property type="evidence" value="ECO:0007669"/>
    <property type="project" value="UniProtKB-KW"/>
</dbReference>
<dbReference type="Pfam" id="PF00078">
    <property type="entry name" value="RVT_1"/>
    <property type="match status" value="1"/>
</dbReference>
<reference evidence="18 19" key="1">
    <citation type="journal article" date="2017" name="Nature">
        <title>The Apostasia genome and the evolution of orchids.</title>
        <authorList>
            <person name="Zhang G.Q."/>
            <person name="Liu K.W."/>
            <person name="Li Z."/>
            <person name="Lohaus R."/>
            <person name="Hsiao Y.Y."/>
            <person name="Niu S.C."/>
            <person name="Wang J.Y."/>
            <person name="Lin Y.C."/>
            <person name="Xu Q."/>
            <person name="Chen L.J."/>
            <person name="Yoshida K."/>
            <person name="Fujiwara S."/>
            <person name="Wang Z.W."/>
            <person name="Zhang Y.Q."/>
            <person name="Mitsuda N."/>
            <person name="Wang M."/>
            <person name="Liu G.H."/>
            <person name="Pecoraro L."/>
            <person name="Huang H.X."/>
            <person name="Xiao X.J."/>
            <person name="Lin M."/>
            <person name="Wu X.Y."/>
            <person name="Wu W.L."/>
            <person name="Chen Y.Y."/>
            <person name="Chang S.B."/>
            <person name="Sakamoto S."/>
            <person name="Ohme-Takagi M."/>
            <person name="Yagi M."/>
            <person name="Zeng S.J."/>
            <person name="Shen C.Y."/>
            <person name="Yeh C.M."/>
            <person name="Luo Y.B."/>
            <person name="Tsai W.C."/>
            <person name="Van de Peer Y."/>
            <person name="Liu Z.J."/>
        </authorList>
    </citation>
    <scope>NUCLEOTIDE SEQUENCE [LARGE SCALE GENOMIC DNA]</scope>
    <source>
        <strain evidence="19">cv. Shenzhen</strain>
        <tissue evidence="18">Stem</tissue>
    </source>
</reference>
<dbReference type="SUPFAM" id="SSF54160">
    <property type="entry name" value="Chromo domain-like"/>
    <property type="match status" value="1"/>
</dbReference>
<dbReference type="InterPro" id="IPR000477">
    <property type="entry name" value="RT_dom"/>
</dbReference>
<evidence type="ECO:0000256" key="1">
    <source>
        <dbReference type="ARBA" id="ARBA00012493"/>
    </source>
</evidence>
<dbReference type="InterPro" id="IPR036397">
    <property type="entry name" value="RNaseH_sf"/>
</dbReference>
<dbReference type="InterPro" id="IPR021109">
    <property type="entry name" value="Peptidase_aspartic_dom_sf"/>
</dbReference>
<dbReference type="Gene3D" id="3.10.20.370">
    <property type="match status" value="1"/>
</dbReference>
<dbReference type="InterPro" id="IPR016197">
    <property type="entry name" value="Chromo-like_dom_sf"/>
</dbReference>
<dbReference type="FunFam" id="3.10.20.370:FF:000001">
    <property type="entry name" value="Retrovirus-related Pol polyprotein from transposon 17.6-like protein"/>
    <property type="match status" value="1"/>
</dbReference>
<keyword evidence="7" id="KW-0064">Aspartyl protease</keyword>
<evidence type="ECO:0000259" key="17">
    <source>
        <dbReference type="PROSITE" id="PS50994"/>
    </source>
</evidence>
<dbReference type="InterPro" id="IPR041588">
    <property type="entry name" value="Integrase_H2C2"/>
</dbReference>
<dbReference type="Pfam" id="PF00665">
    <property type="entry name" value="rve"/>
    <property type="match status" value="1"/>
</dbReference>
<dbReference type="GO" id="GO:0004190">
    <property type="term" value="F:aspartic-type endopeptidase activity"/>
    <property type="evidence" value="ECO:0007669"/>
    <property type="project" value="UniProtKB-KW"/>
</dbReference>
<dbReference type="Proteomes" id="UP000236161">
    <property type="component" value="Unassembled WGS sequence"/>
</dbReference>
<evidence type="ECO:0000256" key="2">
    <source>
        <dbReference type="ARBA" id="ARBA00022670"/>
    </source>
</evidence>
<dbReference type="InterPro" id="IPR056924">
    <property type="entry name" value="SH3_Tf2-1"/>
</dbReference>
<dbReference type="Gene3D" id="3.10.10.10">
    <property type="entry name" value="HIV Type 1 Reverse Transcriptase, subunit A, domain 1"/>
    <property type="match status" value="1"/>
</dbReference>
<dbReference type="Pfam" id="PF03732">
    <property type="entry name" value="Retrotrans_gag"/>
    <property type="match status" value="1"/>
</dbReference>
<dbReference type="GO" id="GO:0003887">
    <property type="term" value="F:DNA-directed DNA polymerase activity"/>
    <property type="evidence" value="ECO:0007669"/>
    <property type="project" value="UniProtKB-KW"/>
</dbReference>
<keyword evidence="19" id="KW-1185">Reference proteome</keyword>
<dbReference type="GO" id="GO:0015074">
    <property type="term" value="P:DNA integration"/>
    <property type="evidence" value="ECO:0007669"/>
    <property type="project" value="UniProtKB-KW"/>
</dbReference>
<keyword evidence="13" id="KW-0239">DNA-directed DNA polymerase</keyword>
<dbReference type="Pfam" id="PF17917">
    <property type="entry name" value="RT_RNaseH"/>
    <property type="match status" value="1"/>
</dbReference>
<dbReference type="Gene3D" id="3.30.70.270">
    <property type="match status" value="2"/>
</dbReference>
<dbReference type="GO" id="GO:0004519">
    <property type="term" value="F:endonuclease activity"/>
    <property type="evidence" value="ECO:0007669"/>
    <property type="project" value="UniProtKB-KW"/>
</dbReference>
<dbReference type="Pfam" id="PF24626">
    <property type="entry name" value="SH3_Tf2-1"/>
    <property type="match status" value="1"/>
</dbReference>
<organism evidence="18 19">
    <name type="scientific">Apostasia shenzhenica</name>
    <dbReference type="NCBI Taxonomy" id="1088818"/>
    <lineage>
        <taxon>Eukaryota</taxon>
        <taxon>Viridiplantae</taxon>
        <taxon>Streptophyta</taxon>
        <taxon>Embryophyta</taxon>
        <taxon>Tracheophyta</taxon>
        <taxon>Spermatophyta</taxon>
        <taxon>Magnoliopsida</taxon>
        <taxon>Liliopsida</taxon>
        <taxon>Asparagales</taxon>
        <taxon>Orchidaceae</taxon>
        <taxon>Apostasioideae</taxon>
        <taxon>Apostasia</taxon>
    </lineage>
</organism>
<evidence type="ECO:0000256" key="3">
    <source>
        <dbReference type="ARBA" id="ARBA00022679"/>
    </source>
</evidence>
<accession>A0A2H9ZUK5</accession>
<dbReference type="GO" id="GO:0046872">
    <property type="term" value="F:metal ion binding"/>
    <property type="evidence" value="ECO:0007669"/>
    <property type="project" value="UniProtKB-KW"/>
</dbReference>
<feature type="domain" description="Reverse transcriptase" evidence="16">
    <location>
        <begin position="646"/>
        <end position="825"/>
    </location>
</feature>
<keyword evidence="8" id="KW-0255">Endonuclease</keyword>
<dbReference type="CDD" id="cd00303">
    <property type="entry name" value="retropepsin_like"/>
    <property type="match status" value="1"/>
</dbReference>
<name>A0A2H9ZUK5_9ASPA</name>
<keyword evidence="10" id="KW-0460">Magnesium</keyword>
<dbReference type="GO" id="GO:0006508">
    <property type="term" value="P:proteolysis"/>
    <property type="evidence" value="ECO:0007669"/>
    <property type="project" value="UniProtKB-KW"/>
</dbReference>